<dbReference type="STRING" id="1445510.YC6258_05851"/>
<dbReference type="EMBL" id="CP007142">
    <property type="protein sequence ID" value="AJQ97879.1"/>
    <property type="molecule type" value="Genomic_DNA"/>
</dbReference>
<dbReference type="AlphaFoldDB" id="A0A0C5W5K0"/>
<organism evidence="1 2">
    <name type="scientific">Gynuella sunshinyii YC6258</name>
    <dbReference type="NCBI Taxonomy" id="1445510"/>
    <lineage>
        <taxon>Bacteria</taxon>
        <taxon>Pseudomonadati</taxon>
        <taxon>Pseudomonadota</taxon>
        <taxon>Gammaproteobacteria</taxon>
        <taxon>Oceanospirillales</taxon>
        <taxon>Saccharospirillaceae</taxon>
        <taxon>Gynuella</taxon>
    </lineage>
</organism>
<dbReference type="Proteomes" id="UP000032266">
    <property type="component" value="Chromosome"/>
</dbReference>
<dbReference type="KEGG" id="gsn:YC6258_05851"/>
<name>A0A0C5W5K0_9GAMM</name>
<dbReference type="HOGENOM" id="CLU_3234267_0_0_6"/>
<accession>A0A0C5W5K0</accession>
<keyword evidence="2" id="KW-1185">Reference proteome</keyword>
<gene>
    <name evidence="1" type="ORF">YC6258_05851</name>
</gene>
<protein>
    <submittedName>
        <fullName evidence="1">Uncharacterized protein</fullName>
    </submittedName>
</protein>
<evidence type="ECO:0000313" key="2">
    <source>
        <dbReference type="Proteomes" id="UP000032266"/>
    </source>
</evidence>
<reference evidence="1 2" key="1">
    <citation type="submission" date="2014-01" db="EMBL/GenBank/DDBJ databases">
        <title>Full genme sequencing of cellulolytic bacterium Gynuella sunshinyii YC6258T gen. nov., sp. nov.</title>
        <authorList>
            <person name="Khan H."/>
            <person name="Chung E.J."/>
            <person name="Chung Y.R."/>
        </authorList>
    </citation>
    <scope>NUCLEOTIDE SEQUENCE [LARGE SCALE GENOMIC DNA]</scope>
    <source>
        <strain evidence="1 2">YC6258</strain>
    </source>
</reference>
<evidence type="ECO:0000313" key="1">
    <source>
        <dbReference type="EMBL" id="AJQ97879.1"/>
    </source>
</evidence>
<sequence>MLSGVSCQCWLLYNPVASDGFIVIESPPALSGVIVIAIITCGQ</sequence>
<proteinExistence type="predicted"/>